<comment type="function">
    <text evidence="2">Destroys radicals which are normally produced within the cells and which are toxic to biological systems.</text>
</comment>
<dbReference type="InterPro" id="IPR001424">
    <property type="entry name" value="SOD_Cu_Zn_dom"/>
</dbReference>
<dbReference type="PROSITE" id="PS51257">
    <property type="entry name" value="PROKAR_LIPOPROTEIN"/>
    <property type="match status" value="1"/>
</dbReference>
<proteinExistence type="inferred from homology"/>
<dbReference type="CDD" id="cd00305">
    <property type="entry name" value="Cu-Zn_Superoxide_Dismutase"/>
    <property type="match status" value="1"/>
</dbReference>
<dbReference type="InterPro" id="IPR024134">
    <property type="entry name" value="SOD_Cu/Zn_/chaperone"/>
</dbReference>
<keyword evidence="5" id="KW-1185">Reference proteome</keyword>
<evidence type="ECO:0000256" key="2">
    <source>
        <dbReference type="RuleBase" id="RU000393"/>
    </source>
</evidence>
<accession>A0ABW4U3B3</accession>
<dbReference type="Pfam" id="PF00080">
    <property type="entry name" value="Sod_Cu"/>
    <property type="match status" value="1"/>
</dbReference>
<dbReference type="EC" id="1.15.1.1" evidence="2"/>
<keyword evidence="2" id="KW-0186">Copper</keyword>
<comment type="catalytic activity">
    <reaction evidence="2">
        <text>2 superoxide + 2 H(+) = H2O2 + O2</text>
        <dbReference type="Rhea" id="RHEA:20696"/>
        <dbReference type="ChEBI" id="CHEBI:15378"/>
        <dbReference type="ChEBI" id="CHEBI:15379"/>
        <dbReference type="ChEBI" id="CHEBI:16240"/>
        <dbReference type="ChEBI" id="CHEBI:18421"/>
        <dbReference type="EC" id="1.15.1.1"/>
    </reaction>
</comment>
<dbReference type="InterPro" id="IPR036423">
    <property type="entry name" value="SOD-like_Cu/Zn_dom_sf"/>
</dbReference>
<keyword evidence="2" id="KW-0479">Metal-binding</keyword>
<dbReference type="PANTHER" id="PTHR10003">
    <property type="entry name" value="SUPEROXIDE DISMUTASE CU-ZN -RELATED"/>
    <property type="match status" value="1"/>
</dbReference>
<evidence type="ECO:0000259" key="3">
    <source>
        <dbReference type="Pfam" id="PF00080"/>
    </source>
</evidence>
<evidence type="ECO:0000313" key="4">
    <source>
        <dbReference type="EMBL" id="MFD1952246.1"/>
    </source>
</evidence>
<protein>
    <recommendedName>
        <fullName evidence="2">Superoxide dismutase [Cu-Zn]</fullName>
        <ecNumber evidence="2">1.15.1.1</ecNumber>
    </recommendedName>
</protein>
<dbReference type="RefSeq" id="WP_380931297.1">
    <property type="nucleotide sequence ID" value="NZ_JBHUGS010000005.1"/>
</dbReference>
<comment type="similarity">
    <text evidence="1 2">Belongs to the Cu-Zn superoxide dismutase family.</text>
</comment>
<sequence length="184" mass="17933">MRKLVLGAAIAIGLGASGCATNGSGVASERGGAAEAAAKVALMDASGAPKGMATLRQGPDGLMLTVSAMGMTPGPKGIHFHTTGRCDAPDFTTAGGHWNPTSMKHGKDSGVGPHSGDLPNIEIGADGTGRVEATVPGAMLTGGTSPLMDADGAALIIHAAADDYRTDPSGNSGARLACGVVTAA</sequence>
<dbReference type="InterPro" id="IPR018152">
    <property type="entry name" value="SOD_Cu/Zn_BS"/>
</dbReference>
<evidence type="ECO:0000313" key="5">
    <source>
        <dbReference type="Proteomes" id="UP001597400"/>
    </source>
</evidence>
<keyword evidence="2" id="KW-0560">Oxidoreductase</keyword>
<comment type="cofactor">
    <cofactor evidence="2">
        <name>Zn(2+)</name>
        <dbReference type="ChEBI" id="CHEBI:29105"/>
    </cofactor>
    <text evidence="2">Binds 1 zinc ion per subunit.</text>
</comment>
<feature type="domain" description="Superoxide dismutase copper/zinc binding" evidence="3">
    <location>
        <begin position="50"/>
        <end position="181"/>
    </location>
</feature>
<reference evidence="5" key="1">
    <citation type="journal article" date="2019" name="Int. J. Syst. Evol. Microbiol.">
        <title>The Global Catalogue of Microorganisms (GCM) 10K type strain sequencing project: providing services to taxonomists for standard genome sequencing and annotation.</title>
        <authorList>
            <consortium name="The Broad Institute Genomics Platform"/>
            <consortium name="The Broad Institute Genome Sequencing Center for Infectious Disease"/>
            <person name="Wu L."/>
            <person name="Ma J."/>
        </authorList>
    </citation>
    <scope>NUCLEOTIDE SEQUENCE [LARGE SCALE GENOMIC DNA]</scope>
    <source>
        <strain evidence="5">CGMCC 1.12702</strain>
    </source>
</reference>
<evidence type="ECO:0000256" key="1">
    <source>
        <dbReference type="ARBA" id="ARBA00010457"/>
    </source>
</evidence>
<dbReference type="SUPFAM" id="SSF49329">
    <property type="entry name" value="Cu,Zn superoxide dismutase-like"/>
    <property type="match status" value="1"/>
</dbReference>
<organism evidence="4 5">
    <name type="scientific">Sphingomonas arantia</name>
    <dbReference type="NCBI Taxonomy" id="1460676"/>
    <lineage>
        <taxon>Bacteria</taxon>
        <taxon>Pseudomonadati</taxon>
        <taxon>Pseudomonadota</taxon>
        <taxon>Alphaproteobacteria</taxon>
        <taxon>Sphingomonadales</taxon>
        <taxon>Sphingomonadaceae</taxon>
        <taxon>Sphingomonas</taxon>
    </lineage>
</organism>
<dbReference type="EMBL" id="JBHUGS010000005">
    <property type="protein sequence ID" value="MFD1952246.1"/>
    <property type="molecule type" value="Genomic_DNA"/>
</dbReference>
<dbReference type="PROSITE" id="PS00332">
    <property type="entry name" value="SOD_CU_ZN_2"/>
    <property type="match status" value="1"/>
</dbReference>
<dbReference type="Proteomes" id="UP001597400">
    <property type="component" value="Unassembled WGS sequence"/>
</dbReference>
<name>A0ABW4U3B3_9SPHN</name>
<gene>
    <name evidence="4" type="ORF">ACFSGX_15840</name>
</gene>
<keyword evidence="2" id="KW-0862">Zinc</keyword>
<comment type="caution">
    <text evidence="4">The sequence shown here is derived from an EMBL/GenBank/DDBJ whole genome shotgun (WGS) entry which is preliminary data.</text>
</comment>
<comment type="cofactor">
    <cofactor evidence="2">
        <name>Cu cation</name>
        <dbReference type="ChEBI" id="CHEBI:23378"/>
    </cofactor>
    <text evidence="2">Binds 1 copper ion per subunit.</text>
</comment>
<dbReference type="Gene3D" id="2.60.40.200">
    <property type="entry name" value="Superoxide dismutase, copper/zinc binding domain"/>
    <property type="match status" value="1"/>
</dbReference>